<evidence type="ECO:0000313" key="1">
    <source>
        <dbReference type="EMBL" id="KAK3320717.1"/>
    </source>
</evidence>
<organism evidence="1 2">
    <name type="scientific">Cercophora scortea</name>
    <dbReference type="NCBI Taxonomy" id="314031"/>
    <lineage>
        <taxon>Eukaryota</taxon>
        <taxon>Fungi</taxon>
        <taxon>Dikarya</taxon>
        <taxon>Ascomycota</taxon>
        <taxon>Pezizomycotina</taxon>
        <taxon>Sordariomycetes</taxon>
        <taxon>Sordariomycetidae</taxon>
        <taxon>Sordariales</taxon>
        <taxon>Lasiosphaeriaceae</taxon>
        <taxon>Cercophora</taxon>
    </lineage>
</organism>
<accession>A0AAE0M642</accession>
<keyword evidence="2" id="KW-1185">Reference proteome</keyword>
<comment type="caution">
    <text evidence="1">The sequence shown here is derived from an EMBL/GenBank/DDBJ whole genome shotgun (WGS) entry which is preliminary data.</text>
</comment>
<dbReference type="EMBL" id="JAUEPO010000005">
    <property type="protein sequence ID" value="KAK3320717.1"/>
    <property type="molecule type" value="Genomic_DNA"/>
</dbReference>
<dbReference type="AlphaFoldDB" id="A0AAE0M642"/>
<sequence>MRCSRMCVVRGACRVNFSCTNVTHGGKGLHALTEPRMKKGHCIQVFFFLFFSLSDVTRARRSLKSVQKYTCPMLLTGRRSGVGVRCGLLVMVTPDTGTRWSRFVLFLVREQAINILRRFVRATRARSMPPLGKKVISFRGCPFFRSGCRTLHFEDDR</sequence>
<gene>
    <name evidence="1" type="ORF">B0T19DRAFT_246165</name>
</gene>
<name>A0AAE0M642_9PEZI</name>
<dbReference type="Proteomes" id="UP001286456">
    <property type="component" value="Unassembled WGS sequence"/>
</dbReference>
<reference evidence="1" key="2">
    <citation type="submission" date="2023-06" db="EMBL/GenBank/DDBJ databases">
        <authorList>
            <consortium name="Lawrence Berkeley National Laboratory"/>
            <person name="Haridas S."/>
            <person name="Hensen N."/>
            <person name="Bonometti L."/>
            <person name="Westerberg I."/>
            <person name="Brannstrom I.O."/>
            <person name="Guillou S."/>
            <person name="Cros-Aarteil S."/>
            <person name="Calhoun S."/>
            <person name="Kuo A."/>
            <person name="Mondo S."/>
            <person name="Pangilinan J."/>
            <person name="Riley R."/>
            <person name="Labutti K."/>
            <person name="Andreopoulos B."/>
            <person name="Lipzen A."/>
            <person name="Chen C."/>
            <person name="Yanf M."/>
            <person name="Daum C."/>
            <person name="Ng V."/>
            <person name="Clum A."/>
            <person name="Steindorff A."/>
            <person name="Ohm R."/>
            <person name="Martin F."/>
            <person name="Silar P."/>
            <person name="Natvig D."/>
            <person name="Lalanne C."/>
            <person name="Gautier V."/>
            <person name="Ament-Velasquez S.L."/>
            <person name="Kruys A."/>
            <person name="Hutchinson M.I."/>
            <person name="Powell A.J."/>
            <person name="Barry K."/>
            <person name="Miller A.N."/>
            <person name="Grigoriev I.V."/>
            <person name="Debuchy R."/>
            <person name="Gladieux P."/>
            <person name="Thoren M.H."/>
            <person name="Johannesson H."/>
        </authorList>
    </citation>
    <scope>NUCLEOTIDE SEQUENCE</scope>
    <source>
        <strain evidence="1">SMH4131-1</strain>
    </source>
</reference>
<protein>
    <submittedName>
        <fullName evidence="1">Uncharacterized protein</fullName>
    </submittedName>
</protein>
<evidence type="ECO:0000313" key="2">
    <source>
        <dbReference type="Proteomes" id="UP001286456"/>
    </source>
</evidence>
<proteinExistence type="predicted"/>
<reference evidence="1" key="1">
    <citation type="journal article" date="2023" name="Mol. Phylogenet. Evol.">
        <title>Genome-scale phylogeny and comparative genomics of the fungal order Sordariales.</title>
        <authorList>
            <person name="Hensen N."/>
            <person name="Bonometti L."/>
            <person name="Westerberg I."/>
            <person name="Brannstrom I.O."/>
            <person name="Guillou S."/>
            <person name="Cros-Aarteil S."/>
            <person name="Calhoun S."/>
            <person name="Haridas S."/>
            <person name="Kuo A."/>
            <person name="Mondo S."/>
            <person name="Pangilinan J."/>
            <person name="Riley R."/>
            <person name="LaButti K."/>
            <person name="Andreopoulos B."/>
            <person name="Lipzen A."/>
            <person name="Chen C."/>
            <person name="Yan M."/>
            <person name="Daum C."/>
            <person name="Ng V."/>
            <person name="Clum A."/>
            <person name="Steindorff A."/>
            <person name="Ohm R.A."/>
            <person name="Martin F."/>
            <person name="Silar P."/>
            <person name="Natvig D.O."/>
            <person name="Lalanne C."/>
            <person name="Gautier V."/>
            <person name="Ament-Velasquez S.L."/>
            <person name="Kruys A."/>
            <person name="Hutchinson M.I."/>
            <person name="Powell A.J."/>
            <person name="Barry K."/>
            <person name="Miller A.N."/>
            <person name="Grigoriev I.V."/>
            <person name="Debuchy R."/>
            <person name="Gladieux P."/>
            <person name="Hiltunen Thoren M."/>
            <person name="Johannesson H."/>
        </authorList>
    </citation>
    <scope>NUCLEOTIDE SEQUENCE</scope>
    <source>
        <strain evidence="1">SMH4131-1</strain>
    </source>
</reference>